<evidence type="ECO:0000313" key="2">
    <source>
        <dbReference type="EMBL" id="OMJ70167.1"/>
    </source>
</evidence>
<keyword evidence="3" id="KW-1185">Reference proteome</keyword>
<protein>
    <recommendedName>
        <fullName evidence="1">PH domain-containing protein</fullName>
    </recommendedName>
</protein>
<dbReference type="PANTHER" id="PTHR47112">
    <property type="entry name" value="PX DOMAIN-CONTAINING PROTEIN"/>
    <property type="match status" value="1"/>
</dbReference>
<proteinExistence type="predicted"/>
<dbReference type="PANTHER" id="PTHR47112:SF1">
    <property type="entry name" value="PX DOMAIN-CONTAINING PROTEIN"/>
    <property type="match status" value="1"/>
</dbReference>
<gene>
    <name evidence="2" type="ORF">SteCoe_31925</name>
</gene>
<comment type="caution">
    <text evidence="2">The sequence shown here is derived from an EMBL/GenBank/DDBJ whole genome shotgun (WGS) entry which is preliminary data.</text>
</comment>
<dbReference type="SMART" id="SM00233">
    <property type="entry name" value="PH"/>
    <property type="match status" value="1"/>
</dbReference>
<dbReference type="AlphaFoldDB" id="A0A1R2B0A3"/>
<evidence type="ECO:0000313" key="3">
    <source>
        <dbReference type="Proteomes" id="UP000187209"/>
    </source>
</evidence>
<sequence>MADINTVANKEGWLYKKSTNTVVKKWLHRYFKLTNCKLIYYHSETDHRQRGIFDFNQITVLSINSTMQKFEICIEFIGSDYTLRLRAHNTEELADWVLALNMNIGCSLGMRKELSSVIQKEKFWRYQRISDFFFRRHANTGDLLLFRSKGIIAKMQRGITRGSFDHIALIMCYASGKVILLEATDKDGVACLEWDYFVKMNWHLMYLGLVYRSLETMRTDNMIKNLENFVMKVDGKKFGISPGKFIGKKNEVEPGEEDTFFCSELVASAYKAMGVFPSDLKSSTIWPADFMDAKKLPLINATLGPEMMIDFDL</sequence>
<dbReference type="PROSITE" id="PS50003">
    <property type="entry name" value="PH_DOMAIN"/>
    <property type="match status" value="1"/>
</dbReference>
<dbReference type="SUPFAM" id="SSF50729">
    <property type="entry name" value="PH domain-like"/>
    <property type="match status" value="1"/>
</dbReference>
<feature type="domain" description="PH" evidence="1">
    <location>
        <begin position="7"/>
        <end position="105"/>
    </location>
</feature>
<accession>A0A1R2B0A3</accession>
<dbReference type="EMBL" id="MPUH01001117">
    <property type="protein sequence ID" value="OMJ70167.1"/>
    <property type="molecule type" value="Genomic_DNA"/>
</dbReference>
<name>A0A1R2B0A3_9CILI</name>
<organism evidence="2 3">
    <name type="scientific">Stentor coeruleus</name>
    <dbReference type="NCBI Taxonomy" id="5963"/>
    <lineage>
        <taxon>Eukaryota</taxon>
        <taxon>Sar</taxon>
        <taxon>Alveolata</taxon>
        <taxon>Ciliophora</taxon>
        <taxon>Postciliodesmatophora</taxon>
        <taxon>Heterotrichea</taxon>
        <taxon>Heterotrichida</taxon>
        <taxon>Stentoridae</taxon>
        <taxon>Stentor</taxon>
    </lineage>
</organism>
<dbReference type="Gene3D" id="3.90.1720.10">
    <property type="entry name" value="endopeptidase domain like (from Nostoc punctiforme)"/>
    <property type="match status" value="1"/>
</dbReference>
<dbReference type="Gene3D" id="2.30.29.30">
    <property type="entry name" value="Pleckstrin-homology domain (PH domain)/Phosphotyrosine-binding domain (PTB)"/>
    <property type="match status" value="1"/>
</dbReference>
<dbReference type="InterPro" id="IPR038765">
    <property type="entry name" value="Papain-like_cys_pep_sf"/>
</dbReference>
<dbReference type="InterPro" id="IPR011993">
    <property type="entry name" value="PH-like_dom_sf"/>
</dbReference>
<evidence type="ECO:0000259" key="1">
    <source>
        <dbReference type="PROSITE" id="PS50003"/>
    </source>
</evidence>
<dbReference type="SUPFAM" id="SSF54001">
    <property type="entry name" value="Cysteine proteinases"/>
    <property type="match status" value="1"/>
</dbReference>
<dbReference type="OrthoDB" id="289113at2759"/>
<dbReference type="Pfam" id="PF00169">
    <property type="entry name" value="PH"/>
    <property type="match status" value="1"/>
</dbReference>
<dbReference type="Proteomes" id="UP000187209">
    <property type="component" value="Unassembled WGS sequence"/>
</dbReference>
<reference evidence="2 3" key="1">
    <citation type="submission" date="2016-11" db="EMBL/GenBank/DDBJ databases">
        <title>The macronuclear genome of Stentor coeruleus: a giant cell with tiny introns.</title>
        <authorList>
            <person name="Slabodnick M."/>
            <person name="Ruby J.G."/>
            <person name="Reiff S.B."/>
            <person name="Swart E.C."/>
            <person name="Gosai S."/>
            <person name="Prabakaran S."/>
            <person name="Witkowska E."/>
            <person name="Larue G.E."/>
            <person name="Fisher S."/>
            <person name="Freeman R.M."/>
            <person name="Gunawardena J."/>
            <person name="Chu W."/>
            <person name="Stover N.A."/>
            <person name="Gregory B.D."/>
            <person name="Nowacki M."/>
            <person name="Derisi J."/>
            <person name="Roy S.W."/>
            <person name="Marshall W.F."/>
            <person name="Sood P."/>
        </authorList>
    </citation>
    <scope>NUCLEOTIDE SEQUENCE [LARGE SCALE GENOMIC DNA]</scope>
    <source>
        <strain evidence="2">WM001</strain>
    </source>
</reference>
<dbReference type="InterPro" id="IPR001849">
    <property type="entry name" value="PH_domain"/>
</dbReference>